<dbReference type="PANTHER" id="PTHR33542">
    <property type="entry name" value="SIROHYDROCHLORIN FERROCHELATASE, CHLOROPLASTIC"/>
    <property type="match status" value="1"/>
</dbReference>
<keyword evidence="2" id="KW-0456">Lyase</keyword>
<dbReference type="InterPro" id="IPR002762">
    <property type="entry name" value="CbiX-like"/>
</dbReference>
<evidence type="ECO:0000313" key="5">
    <source>
        <dbReference type="Proteomes" id="UP001165085"/>
    </source>
</evidence>
<evidence type="ECO:0000256" key="3">
    <source>
        <dbReference type="SAM" id="SignalP"/>
    </source>
</evidence>
<dbReference type="OrthoDB" id="3543at2759"/>
<organism evidence="4 5">
    <name type="scientific">Triparma strigata</name>
    <dbReference type="NCBI Taxonomy" id="1606541"/>
    <lineage>
        <taxon>Eukaryota</taxon>
        <taxon>Sar</taxon>
        <taxon>Stramenopiles</taxon>
        <taxon>Ochrophyta</taxon>
        <taxon>Bolidophyceae</taxon>
        <taxon>Parmales</taxon>
        <taxon>Triparmaceae</taxon>
        <taxon>Triparma</taxon>
    </lineage>
</organism>
<dbReference type="GO" id="GO:0046872">
    <property type="term" value="F:metal ion binding"/>
    <property type="evidence" value="ECO:0007669"/>
    <property type="project" value="UniProtKB-KW"/>
</dbReference>
<dbReference type="Pfam" id="PF01903">
    <property type="entry name" value="CbiX"/>
    <property type="match status" value="1"/>
</dbReference>
<gene>
    <name evidence="4" type="ORF">TrST_g2158</name>
</gene>
<name>A0A9W7BJ37_9STRA</name>
<dbReference type="Gene3D" id="3.40.50.1400">
    <property type="match status" value="1"/>
</dbReference>
<evidence type="ECO:0008006" key="6">
    <source>
        <dbReference type="Google" id="ProtNLM"/>
    </source>
</evidence>
<protein>
    <recommendedName>
        <fullName evidence="6">Sirohydrochlorin ferrochelatase</fullName>
    </recommendedName>
</protein>
<feature type="signal peptide" evidence="3">
    <location>
        <begin position="1"/>
        <end position="18"/>
    </location>
</feature>
<dbReference type="GO" id="GO:0016829">
    <property type="term" value="F:lyase activity"/>
    <property type="evidence" value="ECO:0007669"/>
    <property type="project" value="UniProtKB-KW"/>
</dbReference>
<dbReference type="EMBL" id="BRXY01000384">
    <property type="protein sequence ID" value="GMH91332.1"/>
    <property type="molecule type" value="Genomic_DNA"/>
</dbReference>
<keyword evidence="3" id="KW-0732">Signal</keyword>
<proteinExistence type="predicted"/>
<evidence type="ECO:0000313" key="4">
    <source>
        <dbReference type="EMBL" id="GMH91332.1"/>
    </source>
</evidence>
<sequence length="193" mass="20254">MSHIVILALLTLVAPVYTFSPCNTLKASSSIASSSIASLTGRVTCTTLLSSPQPSSPSDDRSLLILIDHGSKNTPSNARLHTLASILDSRCQSPPSPSSPSSPSPLSSKYYACLACHMEIASPSLLETINSLSPPPPKVFLSPVFISPLGKHVKTDIPKIADDVQRETGVTVEIGKVVGDDLNLLADAIINVI</sequence>
<keyword evidence="5" id="KW-1185">Reference proteome</keyword>
<reference evidence="5" key="1">
    <citation type="journal article" date="2023" name="Commun. Biol.">
        <title>Genome analysis of Parmales, the sister group of diatoms, reveals the evolutionary specialization of diatoms from phago-mixotrophs to photoautotrophs.</title>
        <authorList>
            <person name="Ban H."/>
            <person name="Sato S."/>
            <person name="Yoshikawa S."/>
            <person name="Yamada K."/>
            <person name="Nakamura Y."/>
            <person name="Ichinomiya M."/>
            <person name="Sato N."/>
            <person name="Blanc-Mathieu R."/>
            <person name="Endo H."/>
            <person name="Kuwata A."/>
            <person name="Ogata H."/>
        </authorList>
    </citation>
    <scope>NUCLEOTIDE SEQUENCE [LARGE SCALE GENOMIC DNA]</scope>
    <source>
        <strain evidence="5">NIES 3701</strain>
    </source>
</reference>
<dbReference type="PANTHER" id="PTHR33542:SF3">
    <property type="entry name" value="SIROHYDROCHLORIN FERROCHELATASE, CHLOROPLASTIC"/>
    <property type="match status" value="1"/>
</dbReference>
<evidence type="ECO:0000256" key="2">
    <source>
        <dbReference type="ARBA" id="ARBA00023239"/>
    </source>
</evidence>
<comment type="caution">
    <text evidence="4">The sequence shown here is derived from an EMBL/GenBank/DDBJ whole genome shotgun (WGS) entry which is preliminary data.</text>
</comment>
<keyword evidence="1" id="KW-0479">Metal-binding</keyword>
<dbReference type="InterPro" id="IPR050963">
    <property type="entry name" value="Sirohydro_Cobaltochel/CbiX"/>
</dbReference>
<accession>A0A9W7BJ37</accession>
<feature type="chain" id="PRO_5040961310" description="Sirohydrochlorin ferrochelatase" evidence="3">
    <location>
        <begin position="19"/>
        <end position="193"/>
    </location>
</feature>
<dbReference type="Proteomes" id="UP001165085">
    <property type="component" value="Unassembled WGS sequence"/>
</dbReference>
<dbReference type="AlphaFoldDB" id="A0A9W7BJ37"/>
<evidence type="ECO:0000256" key="1">
    <source>
        <dbReference type="ARBA" id="ARBA00022723"/>
    </source>
</evidence>
<dbReference type="SUPFAM" id="SSF53800">
    <property type="entry name" value="Chelatase"/>
    <property type="match status" value="1"/>
</dbReference>